<dbReference type="KEGG" id="hdi:HDIA_1367"/>
<evidence type="ECO:0000256" key="4">
    <source>
        <dbReference type="RuleBase" id="RU003456"/>
    </source>
</evidence>
<evidence type="ECO:0000256" key="2">
    <source>
        <dbReference type="ARBA" id="ARBA00022448"/>
    </source>
</evidence>
<dbReference type="Pfam" id="PF00329">
    <property type="entry name" value="Complex1_30kDa"/>
    <property type="match status" value="1"/>
</dbReference>
<keyword evidence="3" id="KW-0830">Ubiquinone</keyword>
<feature type="domain" description="NADH:ubiquinone oxidoreductase 30kDa subunit" evidence="6">
    <location>
        <begin position="32"/>
        <end position="153"/>
    </location>
</feature>
<dbReference type="NCBIfam" id="NF004730">
    <property type="entry name" value="PRK06074.1-1"/>
    <property type="match status" value="1"/>
</dbReference>
<dbReference type="InterPro" id="IPR010218">
    <property type="entry name" value="NADH_DH_suC"/>
</dbReference>
<reference evidence="8" key="1">
    <citation type="submission" date="2017-09" db="EMBL/GenBank/DDBJ databases">
        <title>Genome sequence of Nannocystis excedens DSM 71.</title>
        <authorList>
            <person name="Blom J."/>
        </authorList>
    </citation>
    <scope>NUCLEOTIDE SEQUENCE [LARGE SCALE GENOMIC DNA]</scope>
    <source>
        <strain evidence="8">type strain: E19</strain>
    </source>
</reference>
<dbReference type="PANTHER" id="PTHR10884:SF14">
    <property type="entry name" value="NADH DEHYDROGENASE [UBIQUINONE] IRON-SULFUR PROTEIN 3, MITOCHONDRIAL"/>
    <property type="match status" value="1"/>
</dbReference>
<evidence type="ECO:0000313" key="7">
    <source>
        <dbReference type="EMBL" id="SON54908.1"/>
    </source>
</evidence>
<keyword evidence="3 5" id="KW-0874">Quinone</keyword>
<keyword evidence="7" id="KW-0560">Oxidoreductase</keyword>
<comment type="function">
    <text evidence="3">NDH-1 shuttles electrons from NADH, via FMN and iron-sulfur (Fe-S) centers, to quinones in the respiratory chain. The immediate electron acceptor for the enzyme in this species is believed to be ubiquinone. Couples the redox reaction to proton translocation (for every two electrons transferred, four hydrogen ions are translocated across the cytoplasmic membrane), and thus conserves the redox energy in a proton gradient.</text>
</comment>
<dbReference type="InterPro" id="IPR001268">
    <property type="entry name" value="NADH_UbQ_OxRdtase_30kDa_su"/>
</dbReference>
<keyword evidence="3" id="KW-0472">Membrane</keyword>
<evidence type="ECO:0000259" key="6">
    <source>
        <dbReference type="Pfam" id="PF00329"/>
    </source>
</evidence>
<dbReference type="PANTHER" id="PTHR10884">
    <property type="entry name" value="NADH DEHYDROGENASE UBIQUINONE IRON-SULFUR PROTEIN 3"/>
    <property type="match status" value="1"/>
</dbReference>
<dbReference type="Proteomes" id="UP000223606">
    <property type="component" value="Chromosome 1"/>
</dbReference>
<dbReference type="Gene3D" id="3.30.460.80">
    <property type="entry name" value="NADH:ubiquinone oxidoreductase, 30kDa subunit"/>
    <property type="match status" value="1"/>
</dbReference>
<evidence type="ECO:0000313" key="8">
    <source>
        <dbReference type="Proteomes" id="UP000223606"/>
    </source>
</evidence>
<keyword evidence="2 3" id="KW-0813">Transport</keyword>
<comment type="subunit">
    <text evidence="3">NDH-1 is composed of 14 different subunits. Subunits NuoB, C, D, E, F, and G constitute the peripheral sector of the complex.</text>
</comment>
<dbReference type="GO" id="GO:0050136">
    <property type="term" value="F:NADH dehydrogenase (quinone) (non-electrogenic) activity"/>
    <property type="evidence" value="ECO:0007669"/>
    <property type="project" value="UniProtKB-UniRule"/>
</dbReference>
<keyword evidence="3 4" id="KW-1278">Translocase</keyword>
<organism evidence="7 8">
    <name type="scientific">Hartmannibacter diazotrophicus</name>
    <dbReference type="NCBI Taxonomy" id="1482074"/>
    <lineage>
        <taxon>Bacteria</taxon>
        <taxon>Pseudomonadati</taxon>
        <taxon>Pseudomonadota</taxon>
        <taxon>Alphaproteobacteria</taxon>
        <taxon>Hyphomicrobiales</taxon>
        <taxon>Pleomorphomonadaceae</taxon>
        <taxon>Hartmannibacter</taxon>
    </lineage>
</organism>
<dbReference type="PROSITE" id="PS00542">
    <property type="entry name" value="COMPLEX1_30K"/>
    <property type="match status" value="1"/>
</dbReference>
<protein>
    <recommendedName>
        <fullName evidence="3">NADH-quinone oxidoreductase subunit C</fullName>
        <ecNumber evidence="3">7.1.1.-</ecNumber>
    </recommendedName>
    <alternativeName>
        <fullName evidence="3">NADH dehydrogenase I subunit C</fullName>
    </alternativeName>
    <alternativeName>
        <fullName evidence="3">NDH-1 subunit C</fullName>
    </alternativeName>
</protein>
<keyword evidence="3 4" id="KW-0520">NAD</keyword>
<evidence type="ECO:0000256" key="3">
    <source>
        <dbReference type="HAMAP-Rule" id="MF_01357"/>
    </source>
</evidence>
<dbReference type="AlphaFoldDB" id="A0A2C9D414"/>
<name>A0A2C9D414_9HYPH</name>
<dbReference type="OrthoDB" id="9803286at2"/>
<dbReference type="GO" id="GO:0005886">
    <property type="term" value="C:plasma membrane"/>
    <property type="evidence" value="ECO:0007669"/>
    <property type="project" value="UniProtKB-SubCell"/>
</dbReference>
<dbReference type="NCBIfam" id="TIGR01961">
    <property type="entry name" value="NuoC_fam"/>
    <property type="match status" value="1"/>
</dbReference>
<dbReference type="EC" id="7.1.1.-" evidence="3"/>
<dbReference type="GO" id="GO:0008137">
    <property type="term" value="F:NADH dehydrogenase (ubiquinone) activity"/>
    <property type="evidence" value="ECO:0007669"/>
    <property type="project" value="InterPro"/>
</dbReference>
<comment type="subcellular location">
    <subcellularLocation>
        <location evidence="3">Cell membrane</location>
        <topology evidence="3">Peripheral membrane protein</topology>
        <orientation evidence="3">Cytoplasmic side</orientation>
    </subcellularLocation>
</comment>
<keyword evidence="3" id="KW-1003">Cell membrane</keyword>
<dbReference type="HAMAP" id="MF_01357">
    <property type="entry name" value="NDH1_NuoC"/>
    <property type="match status" value="1"/>
</dbReference>
<dbReference type="EMBL" id="LT960614">
    <property type="protein sequence ID" value="SON54908.1"/>
    <property type="molecule type" value="Genomic_DNA"/>
</dbReference>
<dbReference type="GO" id="GO:0048038">
    <property type="term" value="F:quinone binding"/>
    <property type="evidence" value="ECO:0007669"/>
    <property type="project" value="UniProtKB-KW"/>
</dbReference>
<evidence type="ECO:0000256" key="5">
    <source>
        <dbReference type="RuleBase" id="RU003582"/>
    </source>
</evidence>
<dbReference type="InterPro" id="IPR037232">
    <property type="entry name" value="NADH_quin_OxRdtase_su_C/D-like"/>
</dbReference>
<accession>A0A2C9D414</accession>
<dbReference type="InterPro" id="IPR020396">
    <property type="entry name" value="NADH_UbQ_OxRdtase_CS"/>
</dbReference>
<gene>
    <name evidence="7" type="primary">nuoC1</name>
    <name evidence="3" type="synonym">nuoC</name>
    <name evidence="7" type="ORF">HDIA_1367</name>
</gene>
<comment type="catalytic activity">
    <reaction evidence="3 5">
        <text>a quinone + NADH + 5 H(+)(in) = a quinol + NAD(+) + 4 H(+)(out)</text>
        <dbReference type="Rhea" id="RHEA:57888"/>
        <dbReference type="ChEBI" id="CHEBI:15378"/>
        <dbReference type="ChEBI" id="CHEBI:24646"/>
        <dbReference type="ChEBI" id="CHEBI:57540"/>
        <dbReference type="ChEBI" id="CHEBI:57945"/>
        <dbReference type="ChEBI" id="CHEBI:132124"/>
    </reaction>
</comment>
<proteinExistence type="inferred from homology"/>
<keyword evidence="8" id="KW-1185">Reference proteome</keyword>
<dbReference type="SUPFAM" id="SSF143243">
    <property type="entry name" value="Nqo5-like"/>
    <property type="match status" value="1"/>
</dbReference>
<dbReference type="RefSeq" id="WP_099555489.1">
    <property type="nucleotide sequence ID" value="NZ_LT960614.1"/>
</dbReference>
<dbReference type="NCBIfam" id="NF004733">
    <property type="entry name" value="PRK06074.1-5"/>
    <property type="match status" value="1"/>
</dbReference>
<sequence length="199" mass="22702">MDENLKELGSYIGQALDASGVAVEIAHGELNLTVPASELLGVMRFLRDDSQCRFFSFIDLCGVDYPAREQRFDVVTHLLSPTLNLRLRVKVATDEVTPVPSITSIFPGADWFEREAYDLYGILFTGHPELRRLLTDYGFEGHPLRKDFPTTGFVEVRYDDEAKRVVYEPVRLNQEFRNFDFLSPWEGTEYVLPGDEKAS</sequence>
<evidence type="ECO:0000256" key="1">
    <source>
        <dbReference type="ARBA" id="ARBA00007569"/>
    </source>
</evidence>
<comment type="similarity">
    <text evidence="1 3 4">Belongs to the complex I 30 kDa subunit family.</text>
</comment>